<evidence type="ECO:0000256" key="12">
    <source>
        <dbReference type="SAM" id="SignalP"/>
    </source>
</evidence>
<dbReference type="Gene3D" id="2.60.40.1120">
    <property type="entry name" value="Carboxypeptidase-like, regulatory domain"/>
    <property type="match status" value="1"/>
</dbReference>
<dbReference type="Proteomes" id="UP000251889">
    <property type="component" value="Unassembled WGS sequence"/>
</dbReference>
<evidence type="ECO:0000256" key="11">
    <source>
        <dbReference type="PROSITE-ProRule" id="PRU01360"/>
    </source>
</evidence>
<proteinExistence type="inferred from homology"/>
<evidence type="ECO:0000256" key="4">
    <source>
        <dbReference type="ARBA" id="ARBA00022496"/>
    </source>
</evidence>
<dbReference type="SUPFAM" id="SSF56935">
    <property type="entry name" value="Porins"/>
    <property type="match status" value="1"/>
</dbReference>
<keyword evidence="15" id="KW-1185">Reference proteome</keyword>
<evidence type="ECO:0000256" key="9">
    <source>
        <dbReference type="ARBA" id="ARBA00023136"/>
    </source>
</evidence>
<sequence length="1040" mass="112525">MYWTSRKTDNKVLTQTQISMKRCLLQVVALLLLTSAAAFGQTVTGRVTSSTDGSAVPGASVLIKGTGNGTSTDSDGKFTINAGDPNAILVVSFIGFATQEIAVESRTTIDVVLQEDVTALNEVIVTALGISREKKTLGYAAQDLKGNELTTIQTGNVTNGLAGKIAGVVVTPGSTGPGGSVRVVIRGSKSLGGANQPLYVVDGIPVDNSGPGGISAQTSQYNVSDFGSGISDINPDDIESMTVLKGPNAAALYGARATNGVIIITTKKGNAKGLGININSSATFETPFVLPKFQNKYGQGTNGVAPASVGDLVNQPGSWGAALDGSEKPYYTGETKAYTAQEDNVRDFFETGRTFSNSISLQGGTGPATFYLSYTNFDSKGILPNNRLTKNNFNLRGTAQLGSKLSIDAKITYFLQEAKNRPEQGESDLGNTTTMVFNMPRNVAISDAEKVYQNPNGSPISWTSSGYQPYWIANKSRNEDTKHRVLGFTKLTYKFNDWLSVFGRVGTDFTTQKTFTLRPYYHPIVAQGAFVKRTPEYTETNVDGLIMINKDLSEKISFTMNIGASMRYNKYENFGFDASGLRYPDAVTLESASTKIPFYDISEKKVNSWYGSMQLGYSDYLFLDVTGRNDWASTLPANNRSYFYPSASLSWVASDMFDVNSDVLSFLKARVSWSSVSNDTDPYRTGFVYTLDPRGYLTTAFLSVPRDVPNANLVPETSNSTEFGAEIRLFQNRVYVDASYYSIVTKDQIVALQTPESAGFSTFFKNVGQVSNKGVELMIGGTPIKNDDFTWDVSVNFAHNKNKLDKLVDGLKTYQLGIINNGGISILATAGGGFGDIYGFDYLRKDGQIVVNAQGVPMAETNAKIIGNYQPKATIGFTNSFLYKGFNVRMLIDGRIGGEIYSFTDRGLWANGVSEETLGGREDGILVDGVFESGTANNVTITAQQYYQGVAGAISTPFIKDATNFRVRELSVSYALPVANLKLPFKSASLGIVARNLFFLYKKTDNFDPEASYSTGNAQGVAYYNLPSTRSLGFNLNLGF</sequence>
<gene>
    <name evidence="14" type="ORF">DQQ10_17425</name>
</gene>
<dbReference type="PROSITE" id="PS52016">
    <property type="entry name" value="TONB_DEPENDENT_REC_3"/>
    <property type="match status" value="1"/>
</dbReference>
<dbReference type="SUPFAM" id="SSF49464">
    <property type="entry name" value="Carboxypeptidase regulatory domain-like"/>
    <property type="match status" value="1"/>
</dbReference>
<keyword evidence="5 11" id="KW-0812">Transmembrane</keyword>
<organism evidence="14 15">
    <name type="scientific">Pseudochryseolinea flava</name>
    <dbReference type="NCBI Taxonomy" id="2059302"/>
    <lineage>
        <taxon>Bacteria</taxon>
        <taxon>Pseudomonadati</taxon>
        <taxon>Bacteroidota</taxon>
        <taxon>Cytophagia</taxon>
        <taxon>Cytophagales</taxon>
        <taxon>Fulvivirgaceae</taxon>
        <taxon>Pseudochryseolinea</taxon>
    </lineage>
</organism>
<feature type="signal peptide" evidence="12">
    <location>
        <begin position="1"/>
        <end position="40"/>
    </location>
</feature>
<dbReference type="NCBIfam" id="TIGR04057">
    <property type="entry name" value="SusC_RagA_signa"/>
    <property type="match status" value="1"/>
</dbReference>
<evidence type="ECO:0000256" key="8">
    <source>
        <dbReference type="ARBA" id="ARBA00023065"/>
    </source>
</evidence>
<dbReference type="PANTHER" id="PTHR32552">
    <property type="entry name" value="FERRICHROME IRON RECEPTOR-RELATED"/>
    <property type="match status" value="1"/>
</dbReference>
<evidence type="ECO:0000256" key="1">
    <source>
        <dbReference type="ARBA" id="ARBA00004571"/>
    </source>
</evidence>
<dbReference type="InterPro" id="IPR012910">
    <property type="entry name" value="Plug_dom"/>
</dbReference>
<keyword evidence="3 11" id="KW-1134">Transmembrane beta strand</keyword>
<evidence type="ECO:0000313" key="14">
    <source>
        <dbReference type="EMBL" id="RAV99823.1"/>
    </source>
</evidence>
<dbReference type="Gene3D" id="2.40.170.20">
    <property type="entry name" value="TonB-dependent receptor, beta-barrel domain"/>
    <property type="match status" value="1"/>
</dbReference>
<evidence type="ECO:0000259" key="13">
    <source>
        <dbReference type="Pfam" id="PF07715"/>
    </source>
</evidence>
<comment type="similarity">
    <text evidence="11">Belongs to the TonB-dependent receptor family.</text>
</comment>
<dbReference type="OrthoDB" id="9768177at2"/>
<dbReference type="InterPro" id="IPR036942">
    <property type="entry name" value="Beta-barrel_TonB_sf"/>
</dbReference>
<dbReference type="Pfam" id="PF07715">
    <property type="entry name" value="Plug"/>
    <property type="match status" value="1"/>
</dbReference>
<dbReference type="InterPro" id="IPR023996">
    <property type="entry name" value="TonB-dep_OMP_SusC/RagA"/>
</dbReference>
<dbReference type="GO" id="GO:0015344">
    <property type="term" value="F:siderophore uptake transmembrane transporter activity"/>
    <property type="evidence" value="ECO:0007669"/>
    <property type="project" value="TreeGrafter"/>
</dbReference>
<dbReference type="NCBIfam" id="TIGR04056">
    <property type="entry name" value="OMP_RagA_SusC"/>
    <property type="match status" value="1"/>
</dbReference>
<dbReference type="AlphaFoldDB" id="A0A364XZB4"/>
<comment type="subcellular location">
    <subcellularLocation>
        <location evidence="1 11">Cell outer membrane</location>
        <topology evidence="1 11">Multi-pass membrane protein</topology>
    </subcellularLocation>
</comment>
<reference evidence="14 15" key="1">
    <citation type="submission" date="2018-06" db="EMBL/GenBank/DDBJ databases">
        <title>Chryseolinea flavus sp. nov., a member of the phylum Bacteroidetes isolated from soil.</title>
        <authorList>
            <person name="Li Y."/>
            <person name="Wang J."/>
        </authorList>
    </citation>
    <scope>NUCLEOTIDE SEQUENCE [LARGE SCALE GENOMIC DNA]</scope>
    <source>
        <strain evidence="14 15">SDU1-6</strain>
    </source>
</reference>
<keyword evidence="4" id="KW-0410">Iron transport</keyword>
<keyword evidence="7" id="KW-0408">Iron</keyword>
<feature type="chain" id="PRO_5016802924" evidence="12">
    <location>
        <begin position="41"/>
        <end position="1040"/>
    </location>
</feature>
<name>A0A364XZB4_9BACT</name>
<evidence type="ECO:0000256" key="6">
    <source>
        <dbReference type="ARBA" id="ARBA00022729"/>
    </source>
</evidence>
<dbReference type="GO" id="GO:0009279">
    <property type="term" value="C:cell outer membrane"/>
    <property type="evidence" value="ECO:0007669"/>
    <property type="project" value="UniProtKB-SubCell"/>
</dbReference>
<keyword evidence="8" id="KW-0406">Ion transport</keyword>
<protein>
    <submittedName>
        <fullName evidence="14">SusC/RagA family TonB-linked outer membrane protein</fullName>
    </submittedName>
</protein>
<evidence type="ECO:0000256" key="10">
    <source>
        <dbReference type="ARBA" id="ARBA00023237"/>
    </source>
</evidence>
<evidence type="ECO:0000256" key="7">
    <source>
        <dbReference type="ARBA" id="ARBA00023004"/>
    </source>
</evidence>
<keyword evidence="10 11" id="KW-0998">Cell outer membrane</keyword>
<evidence type="ECO:0000256" key="5">
    <source>
        <dbReference type="ARBA" id="ARBA00022692"/>
    </source>
</evidence>
<evidence type="ECO:0000256" key="3">
    <source>
        <dbReference type="ARBA" id="ARBA00022452"/>
    </source>
</evidence>
<keyword evidence="6 12" id="KW-0732">Signal</keyword>
<dbReference type="InterPro" id="IPR008969">
    <property type="entry name" value="CarboxyPept-like_regulatory"/>
</dbReference>
<keyword evidence="2 11" id="KW-0813">Transport</keyword>
<accession>A0A364XZB4</accession>
<evidence type="ECO:0000313" key="15">
    <source>
        <dbReference type="Proteomes" id="UP000251889"/>
    </source>
</evidence>
<feature type="domain" description="TonB-dependent receptor plug" evidence="13">
    <location>
        <begin position="136"/>
        <end position="261"/>
    </location>
</feature>
<dbReference type="PANTHER" id="PTHR32552:SF68">
    <property type="entry name" value="FERRICHROME OUTER MEMBRANE TRANSPORTER_PHAGE RECEPTOR"/>
    <property type="match status" value="1"/>
</dbReference>
<dbReference type="InterPro" id="IPR039426">
    <property type="entry name" value="TonB-dep_rcpt-like"/>
</dbReference>
<dbReference type="InterPro" id="IPR023997">
    <property type="entry name" value="TonB-dep_OMP_SusC/RagA_CS"/>
</dbReference>
<dbReference type="Gene3D" id="2.170.130.10">
    <property type="entry name" value="TonB-dependent receptor, plug domain"/>
    <property type="match status" value="1"/>
</dbReference>
<keyword evidence="9 11" id="KW-0472">Membrane</keyword>
<dbReference type="Pfam" id="PF13715">
    <property type="entry name" value="CarbopepD_reg_2"/>
    <property type="match status" value="1"/>
</dbReference>
<dbReference type="EMBL" id="QMFY01000009">
    <property type="protein sequence ID" value="RAV99823.1"/>
    <property type="molecule type" value="Genomic_DNA"/>
</dbReference>
<evidence type="ECO:0000256" key="2">
    <source>
        <dbReference type="ARBA" id="ARBA00022448"/>
    </source>
</evidence>
<dbReference type="InterPro" id="IPR037066">
    <property type="entry name" value="Plug_dom_sf"/>
</dbReference>
<comment type="caution">
    <text evidence="14">The sequence shown here is derived from an EMBL/GenBank/DDBJ whole genome shotgun (WGS) entry which is preliminary data.</text>
</comment>